<evidence type="ECO:0000313" key="5">
    <source>
        <dbReference type="Proteomes" id="UP000254181"/>
    </source>
</evidence>
<organism evidence="4 5">
    <name type="scientific">Escherichia coli</name>
    <dbReference type="NCBI Taxonomy" id="562"/>
    <lineage>
        <taxon>Bacteria</taxon>
        <taxon>Pseudomonadati</taxon>
        <taxon>Pseudomonadota</taxon>
        <taxon>Gammaproteobacteria</taxon>
        <taxon>Enterobacterales</taxon>
        <taxon>Enterobacteriaceae</taxon>
        <taxon>Escherichia</taxon>
    </lineage>
</organism>
<reference evidence="4 5" key="1">
    <citation type="submission" date="2018-06" db="EMBL/GenBank/DDBJ databases">
        <authorList>
            <consortium name="Pathogen Informatics"/>
            <person name="Doyle S."/>
        </authorList>
    </citation>
    <scope>NUCLEOTIDE SEQUENCE [LARGE SCALE GENOMIC DNA]</scope>
    <source>
        <strain evidence="4 5">NCTC9075</strain>
    </source>
</reference>
<dbReference type="SUPFAM" id="SSF56821">
    <property type="entry name" value="Prismane protein-like"/>
    <property type="match status" value="1"/>
</dbReference>
<dbReference type="EMBL" id="UGEM01000004">
    <property type="protein sequence ID" value="STP20957.1"/>
    <property type="molecule type" value="Genomic_DNA"/>
</dbReference>
<dbReference type="Gene3D" id="3.40.50.2030">
    <property type="match status" value="1"/>
</dbReference>
<evidence type="ECO:0000256" key="2">
    <source>
        <dbReference type="ARBA" id="ARBA00023004"/>
    </source>
</evidence>
<keyword evidence="2" id="KW-0408">Iron</keyword>
<accession>A0A377KB63</accession>
<keyword evidence="3" id="KW-0411">Iron-sulfur</keyword>
<keyword evidence="4" id="KW-0560">Oxidoreductase</keyword>
<dbReference type="PANTHER" id="PTHR30109">
    <property type="entry name" value="HYDROXYLAMINE REDUCTASE"/>
    <property type="match status" value="1"/>
</dbReference>
<dbReference type="GO" id="GO:0042542">
    <property type="term" value="P:response to hydrogen peroxide"/>
    <property type="evidence" value="ECO:0007669"/>
    <property type="project" value="TreeGrafter"/>
</dbReference>
<dbReference type="Pfam" id="PF03063">
    <property type="entry name" value="Prismane"/>
    <property type="match status" value="1"/>
</dbReference>
<dbReference type="Proteomes" id="UP000254181">
    <property type="component" value="Unassembled WGS sequence"/>
</dbReference>
<dbReference type="InterPro" id="IPR016099">
    <property type="entry name" value="Prismane-like_a/b-sand"/>
</dbReference>
<sequence>MSFGDIEGLPRLVDAGQCNDAYSAIILAVTLAEKLGCGVNDLPLSLVLSWFEQKAIVILLTLLSLGVKNIVTGPTAPGFLTPDLLAVLNEKFGLRSITTVEEDMKQLLSA</sequence>
<protein>
    <submittedName>
        <fullName evidence="4">Hydroxylamine reductase</fullName>
        <ecNumber evidence="4">1.7.-.-</ecNumber>
    </submittedName>
</protein>
<dbReference type="GO" id="GO:0050418">
    <property type="term" value="F:hydroxylamine reductase activity"/>
    <property type="evidence" value="ECO:0007669"/>
    <property type="project" value="TreeGrafter"/>
</dbReference>
<dbReference type="GO" id="GO:0004601">
    <property type="term" value="F:peroxidase activity"/>
    <property type="evidence" value="ECO:0007669"/>
    <property type="project" value="TreeGrafter"/>
</dbReference>
<evidence type="ECO:0000256" key="3">
    <source>
        <dbReference type="ARBA" id="ARBA00023014"/>
    </source>
</evidence>
<keyword evidence="1" id="KW-0479">Metal-binding</keyword>
<gene>
    <name evidence="4" type="primary">hcp_2</name>
    <name evidence="4" type="ORF">NCTC9075_04426</name>
</gene>
<proteinExistence type="predicted"/>
<dbReference type="GO" id="GO:0046872">
    <property type="term" value="F:metal ion binding"/>
    <property type="evidence" value="ECO:0007669"/>
    <property type="project" value="UniProtKB-KW"/>
</dbReference>
<evidence type="ECO:0000256" key="1">
    <source>
        <dbReference type="ARBA" id="ARBA00022723"/>
    </source>
</evidence>
<dbReference type="EC" id="1.7.-.-" evidence="4"/>
<dbReference type="InterPro" id="IPR011254">
    <property type="entry name" value="Prismane-like_sf"/>
</dbReference>
<dbReference type="InterPro" id="IPR004137">
    <property type="entry name" value="HCP/CODH"/>
</dbReference>
<evidence type="ECO:0000313" key="4">
    <source>
        <dbReference type="EMBL" id="STP20957.1"/>
    </source>
</evidence>
<dbReference type="GO" id="GO:0051536">
    <property type="term" value="F:iron-sulfur cluster binding"/>
    <property type="evidence" value="ECO:0007669"/>
    <property type="project" value="UniProtKB-KW"/>
</dbReference>
<dbReference type="PANTHER" id="PTHR30109:SF0">
    <property type="entry name" value="HYDROXYLAMINE REDUCTASE"/>
    <property type="match status" value="1"/>
</dbReference>
<name>A0A377KB63_ECOLX</name>
<dbReference type="AlphaFoldDB" id="A0A377KB63"/>